<reference evidence="1 2" key="1">
    <citation type="submission" date="2024-03" db="EMBL/GenBank/DDBJ databases">
        <title>Community enrichment and isolation of bacterial strains for fucoidan degradation.</title>
        <authorList>
            <person name="Sichert A."/>
        </authorList>
    </citation>
    <scope>NUCLEOTIDE SEQUENCE [LARGE SCALE GENOMIC DNA]</scope>
    <source>
        <strain evidence="1 2">AS26</strain>
    </source>
</reference>
<proteinExistence type="predicted"/>
<sequence length="136" mass="15001">MSQLAIDGMQATIKQLDEIAPKIDQGVKGAASEIGNRVNKALDEFEPPKTTITEAKYNKARLGMTGDGKQMRDDWVTDKRLQKAGLSRKERAKILKAIRTNDGSVEKILIRNKPDGNLLVKELNKQGNIIGTPQGF</sequence>
<gene>
    <name evidence="1" type="ORF">WNY57_02610</name>
</gene>
<comment type="caution">
    <text evidence="1">The sequence shown here is derived from an EMBL/GenBank/DDBJ whole genome shotgun (WGS) entry which is preliminary data.</text>
</comment>
<organism evidence="1 2">
    <name type="scientific">Pseudoalteromonas arctica</name>
    <dbReference type="NCBI Taxonomy" id="394751"/>
    <lineage>
        <taxon>Bacteria</taxon>
        <taxon>Pseudomonadati</taxon>
        <taxon>Pseudomonadota</taxon>
        <taxon>Gammaproteobacteria</taxon>
        <taxon>Alteromonadales</taxon>
        <taxon>Pseudoalteromonadaceae</taxon>
        <taxon>Pseudoalteromonas</taxon>
    </lineage>
</organism>
<evidence type="ECO:0000313" key="2">
    <source>
        <dbReference type="Proteomes" id="UP001457661"/>
    </source>
</evidence>
<evidence type="ECO:0000313" key="1">
    <source>
        <dbReference type="EMBL" id="MEM5531314.1"/>
    </source>
</evidence>
<protein>
    <submittedName>
        <fullName evidence="1">Uncharacterized protein</fullName>
    </submittedName>
</protein>
<dbReference type="EMBL" id="JBBMQX010000001">
    <property type="protein sequence ID" value="MEM5531314.1"/>
    <property type="molecule type" value="Genomic_DNA"/>
</dbReference>
<dbReference type="Proteomes" id="UP001457661">
    <property type="component" value="Unassembled WGS sequence"/>
</dbReference>
<accession>A0ABU9TC79</accession>
<name>A0ABU9TC79_9GAMM</name>
<dbReference type="RefSeq" id="WP_342879054.1">
    <property type="nucleotide sequence ID" value="NZ_JBBMQX010000001.1"/>
</dbReference>
<keyword evidence="2" id="KW-1185">Reference proteome</keyword>